<sequence>MAHKIILDTDPGIDDAMAIFAAIAHPEIELLGLTTTFGNVSVAQACMNALTLVEMSGATAPVCIGESWPMHSDPMPFPDFVHGMDGLGDQFLPPPHRRQHDQFAAPFIIEQVRQYPGEVTLVAIGPLGNLAHVLELDPGIAKLVKQVVIMGGTIEHTGNVSPVAEANIFADPHAADIVMAAEWPLVMVGLDVTYTVLFDRKLFSYIALHNRKVGPMLHRAADFYIDFYQHEHKVAGCYGHDICALTYVLKPELFQTIEGAICVVPEGIAAGQTIMKRIKGDAYFVRAWDERPLQKACMQVDAQGVIDFFRDTLTNSYWQAR</sequence>
<dbReference type="Pfam" id="PF01156">
    <property type="entry name" value="IU_nuc_hydro"/>
    <property type="match status" value="1"/>
</dbReference>
<dbReference type="PANTHER" id="PTHR12304:SF4">
    <property type="entry name" value="URIDINE NUCLEOSIDASE"/>
    <property type="match status" value="1"/>
</dbReference>
<reference evidence="4 5" key="1">
    <citation type="submission" date="2017-02" db="EMBL/GenBank/DDBJ databases">
        <authorList>
            <person name="Peterson S.W."/>
        </authorList>
    </citation>
    <scope>NUCLEOTIDE SEQUENCE [LARGE SCALE GENOMIC DNA]</scope>
    <source>
        <strain evidence="4 5">ATCC 49788</strain>
    </source>
</reference>
<dbReference type="PANTHER" id="PTHR12304">
    <property type="entry name" value="INOSINE-URIDINE PREFERRING NUCLEOSIDE HYDROLASE"/>
    <property type="match status" value="1"/>
</dbReference>
<accession>A0A1T4XMD8</accession>
<evidence type="ECO:0000313" key="5">
    <source>
        <dbReference type="Proteomes" id="UP000190460"/>
    </source>
</evidence>
<dbReference type="STRING" id="92487.SAMN02745130_03175"/>
<evidence type="ECO:0000259" key="3">
    <source>
        <dbReference type="Pfam" id="PF01156"/>
    </source>
</evidence>
<feature type="domain" description="Inosine/uridine-preferring nucleoside hydrolase" evidence="3">
    <location>
        <begin position="5"/>
        <end position="306"/>
    </location>
</feature>
<keyword evidence="5" id="KW-1185">Reference proteome</keyword>
<dbReference type="InterPro" id="IPR001910">
    <property type="entry name" value="Inosine/uridine_hydrolase_dom"/>
</dbReference>
<dbReference type="AlphaFoldDB" id="A0A1T4XMD8"/>
<dbReference type="InterPro" id="IPR023186">
    <property type="entry name" value="IUNH"/>
</dbReference>
<dbReference type="InterPro" id="IPR036452">
    <property type="entry name" value="Ribo_hydro-like"/>
</dbReference>
<dbReference type="EMBL" id="FUYB01000019">
    <property type="protein sequence ID" value="SKA90709.1"/>
    <property type="molecule type" value="Genomic_DNA"/>
</dbReference>
<evidence type="ECO:0000256" key="1">
    <source>
        <dbReference type="ARBA" id="ARBA00022801"/>
    </source>
</evidence>
<dbReference type="GO" id="GO:0005829">
    <property type="term" value="C:cytosol"/>
    <property type="evidence" value="ECO:0007669"/>
    <property type="project" value="TreeGrafter"/>
</dbReference>
<dbReference type="GO" id="GO:0006152">
    <property type="term" value="P:purine nucleoside catabolic process"/>
    <property type="evidence" value="ECO:0007669"/>
    <property type="project" value="TreeGrafter"/>
</dbReference>
<protein>
    <submittedName>
        <fullName evidence="4">Inosine-uridine nucleoside N-ribohydrolase</fullName>
    </submittedName>
</protein>
<gene>
    <name evidence="4" type="ORF">SAMN02745130_03175</name>
</gene>
<evidence type="ECO:0000256" key="2">
    <source>
        <dbReference type="ARBA" id="ARBA00023295"/>
    </source>
</evidence>
<dbReference type="OrthoDB" id="9797882at2"/>
<dbReference type="Proteomes" id="UP000190460">
    <property type="component" value="Unassembled WGS sequence"/>
</dbReference>
<keyword evidence="2" id="KW-0326">Glycosidase</keyword>
<evidence type="ECO:0000313" key="4">
    <source>
        <dbReference type="EMBL" id="SKA90709.1"/>
    </source>
</evidence>
<dbReference type="CDD" id="cd02650">
    <property type="entry name" value="nuc_hydro_CaPnhB"/>
    <property type="match status" value="1"/>
</dbReference>
<name>A0A1T4XMD8_9GAMM</name>
<dbReference type="SUPFAM" id="SSF53590">
    <property type="entry name" value="Nucleoside hydrolase"/>
    <property type="match status" value="1"/>
</dbReference>
<proteinExistence type="predicted"/>
<dbReference type="Gene3D" id="3.90.245.10">
    <property type="entry name" value="Ribonucleoside hydrolase-like"/>
    <property type="match status" value="1"/>
</dbReference>
<dbReference type="RefSeq" id="WP_078923610.1">
    <property type="nucleotide sequence ID" value="NZ_FUYB01000019.1"/>
</dbReference>
<organism evidence="4 5">
    <name type="scientific">Thiothrix eikelboomii</name>
    <dbReference type="NCBI Taxonomy" id="92487"/>
    <lineage>
        <taxon>Bacteria</taxon>
        <taxon>Pseudomonadati</taxon>
        <taxon>Pseudomonadota</taxon>
        <taxon>Gammaproteobacteria</taxon>
        <taxon>Thiotrichales</taxon>
        <taxon>Thiotrichaceae</taxon>
        <taxon>Thiothrix</taxon>
    </lineage>
</organism>
<keyword evidence="1 4" id="KW-0378">Hydrolase</keyword>
<dbReference type="GO" id="GO:0008477">
    <property type="term" value="F:purine nucleosidase activity"/>
    <property type="evidence" value="ECO:0007669"/>
    <property type="project" value="TreeGrafter"/>
</dbReference>